<proteinExistence type="inferred from homology"/>
<reference evidence="13" key="1">
    <citation type="submission" date="2024-05" db="EMBL/GenBank/DDBJ databases">
        <authorList>
            <person name="Kim S."/>
            <person name="Heo J."/>
            <person name="Choi H."/>
            <person name="Choi Y."/>
            <person name="Kwon S.-W."/>
            <person name="Kim Y."/>
        </authorList>
    </citation>
    <scope>NUCLEOTIDE SEQUENCE</scope>
    <source>
        <strain evidence="13">KACC 23698</strain>
    </source>
</reference>
<dbReference type="GO" id="GO:0015031">
    <property type="term" value="P:protein transport"/>
    <property type="evidence" value="ECO:0007669"/>
    <property type="project" value="InterPro"/>
</dbReference>
<dbReference type="InterPro" id="IPR058982">
    <property type="entry name" value="Beta-barrel_AprE"/>
</dbReference>
<protein>
    <recommendedName>
        <fullName evidence="9">Membrane fusion protein (MFP) family protein</fullName>
    </recommendedName>
</protein>
<dbReference type="AlphaFoldDB" id="A0AAU7JIG1"/>
<dbReference type="RefSeq" id="WP_406856706.1">
    <property type="nucleotide sequence ID" value="NZ_CP157484.1"/>
</dbReference>
<dbReference type="Pfam" id="PF26002">
    <property type="entry name" value="Beta-barrel_AprE"/>
    <property type="match status" value="1"/>
</dbReference>
<evidence type="ECO:0000256" key="7">
    <source>
        <dbReference type="ARBA" id="ARBA00022989"/>
    </source>
</evidence>
<keyword evidence="7" id="KW-1133">Transmembrane helix</keyword>
<evidence type="ECO:0000256" key="2">
    <source>
        <dbReference type="ARBA" id="ARBA00009477"/>
    </source>
</evidence>
<evidence type="ECO:0000259" key="11">
    <source>
        <dbReference type="Pfam" id="PF25994"/>
    </source>
</evidence>
<dbReference type="PANTHER" id="PTHR30386">
    <property type="entry name" value="MEMBRANE FUSION SUBUNIT OF EMRAB-TOLC MULTIDRUG EFFLUX PUMP"/>
    <property type="match status" value="1"/>
</dbReference>
<keyword evidence="3 9" id="KW-0813">Transport</keyword>
<dbReference type="EMBL" id="CP157484">
    <property type="protein sequence ID" value="XBO39854.1"/>
    <property type="molecule type" value="Genomic_DNA"/>
</dbReference>
<sequence length="419" mass="45716">MPNPPPPPPSSLQLATTAVGVAALVAWASLTSLHKVTRGAGKVVPQSQNQTVQHFEGGIVTDILVREGERIERGAPLLRIENSFSRAELAQTRIEIVARDLRLARLSAEAAGQPFKAPPGLSGAPELFAQREAALYDSRRRTLDEQLAIIEEQRRQKGLELSELQSRWTHTIRERDLVLQRVRSLRRLAEMGAVSANDLLDNERSLQQVEARMSDLTHEIPRTESALAELARKSSEAALRFASEADKEASDVALQQAKLNESALALQDRSVRSDVVAPISGIVNKLYVSTVGGVVKSGEPLAVIVPTDSAIAVEARLSPSDRAEVWPGLPAIVKISAYDFSIYGGLKGTVVEVSPDALQDERGQPYFRIRLEASAANFGPDRPVVPGMVADVDVLSGRHTILETLLRPLRYVRDNALRR</sequence>
<dbReference type="InterPro" id="IPR058781">
    <property type="entry name" value="HH_AprE-like"/>
</dbReference>
<evidence type="ECO:0000256" key="3">
    <source>
        <dbReference type="ARBA" id="ARBA00022448"/>
    </source>
</evidence>
<dbReference type="Gene3D" id="2.40.30.170">
    <property type="match status" value="1"/>
</dbReference>
<dbReference type="NCBIfam" id="TIGR01843">
    <property type="entry name" value="type_I_hlyD"/>
    <property type="match status" value="1"/>
</dbReference>
<evidence type="ECO:0000256" key="1">
    <source>
        <dbReference type="ARBA" id="ARBA00004377"/>
    </source>
</evidence>
<comment type="similarity">
    <text evidence="2 9">Belongs to the membrane fusion protein (MFP) (TC 8.A.1) family.</text>
</comment>
<dbReference type="GO" id="GO:0005886">
    <property type="term" value="C:plasma membrane"/>
    <property type="evidence" value="ECO:0007669"/>
    <property type="project" value="UniProtKB-SubCell"/>
</dbReference>
<name>A0AAU7JIG1_9HYPH</name>
<organism evidence="13">
    <name type="scientific">Alsobacter sp. KACC 23698</name>
    <dbReference type="NCBI Taxonomy" id="3149229"/>
    <lineage>
        <taxon>Bacteria</taxon>
        <taxon>Pseudomonadati</taxon>
        <taxon>Pseudomonadota</taxon>
        <taxon>Alphaproteobacteria</taxon>
        <taxon>Hyphomicrobiales</taxon>
        <taxon>Alsobacteraceae</taxon>
        <taxon>Alsobacter</taxon>
    </lineage>
</organism>
<evidence type="ECO:0000256" key="5">
    <source>
        <dbReference type="ARBA" id="ARBA00022519"/>
    </source>
</evidence>
<evidence type="ECO:0000256" key="4">
    <source>
        <dbReference type="ARBA" id="ARBA00022475"/>
    </source>
</evidence>
<feature type="coiled-coil region" evidence="10">
    <location>
        <begin position="199"/>
        <end position="226"/>
    </location>
</feature>
<evidence type="ECO:0000256" key="6">
    <source>
        <dbReference type="ARBA" id="ARBA00022692"/>
    </source>
</evidence>
<dbReference type="PANTHER" id="PTHR30386:SF26">
    <property type="entry name" value="TRANSPORT PROTEIN COMB"/>
    <property type="match status" value="1"/>
</dbReference>
<feature type="domain" description="AprE-like long alpha-helical hairpin" evidence="11">
    <location>
        <begin position="85"/>
        <end position="269"/>
    </location>
</feature>
<dbReference type="InterPro" id="IPR050739">
    <property type="entry name" value="MFP"/>
</dbReference>
<keyword evidence="5 9" id="KW-0997">Cell inner membrane</keyword>
<evidence type="ECO:0000313" key="13">
    <source>
        <dbReference type="EMBL" id="XBO39854.1"/>
    </source>
</evidence>
<keyword evidence="4 9" id="KW-1003">Cell membrane</keyword>
<dbReference type="PRINTS" id="PR01490">
    <property type="entry name" value="RTXTOXIND"/>
</dbReference>
<feature type="domain" description="AprE-like beta-barrel" evidence="12">
    <location>
        <begin position="312"/>
        <end position="395"/>
    </location>
</feature>
<comment type="subcellular location">
    <subcellularLocation>
        <location evidence="1 9">Cell inner membrane</location>
        <topology evidence="1 9">Single-pass membrane protein</topology>
    </subcellularLocation>
</comment>
<dbReference type="Pfam" id="PF25994">
    <property type="entry name" value="HH_AprE"/>
    <property type="match status" value="1"/>
</dbReference>
<gene>
    <name evidence="13" type="ORF">ABEG18_03480</name>
</gene>
<evidence type="ECO:0000259" key="12">
    <source>
        <dbReference type="Pfam" id="PF26002"/>
    </source>
</evidence>
<dbReference type="InterPro" id="IPR010129">
    <property type="entry name" value="T1SS_HlyD"/>
</dbReference>
<evidence type="ECO:0000256" key="10">
    <source>
        <dbReference type="SAM" id="Coils"/>
    </source>
</evidence>
<keyword evidence="8" id="KW-0472">Membrane</keyword>
<evidence type="ECO:0000256" key="9">
    <source>
        <dbReference type="RuleBase" id="RU365093"/>
    </source>
</evidence>
<keyword evidence="10" id="KW-0175">Coiled coil</keyword>
<accession>A0AAU7JIG1</accession>
<keyword evidence="6" id="KW-0812">Transmembrane</keyword>
<evidence type="ECO:0000256" key="8">
    <source>
        <dbReference type="ARBA" id="ARBA00023136"/>
    </source>
</evidence>